<dbReference type="Proteomes" id="UP000711996">
    <property type="component" value="Unassembled WGS sequence"/>
</dbReference>
<keyword evidence="3" id="KW-1185">Reference proteome</keyword>
<accession>A0A9P5ESM0</accession>
<evidence type="ECO:0000313" key="2">
    <source>
        <dbReference type="EMBL" id="KAF4858609.1"/>
    </source>
</evidence>
<comment type="caution">
    <text evidence="2">The sequence shown here is derived from an EMBL/GenBank/DDBJ whole genome shotgun (WGS) entry which is preliminary data.</text>
</comment>
<gene>
    <name evidence="2" type="primary">SOP1</name>
    <name evidence="2" type="ORF">CGCSCA2_v007119</name>
</gene>
<reference evidence="2" key="1">
    <citation type="submission" date="2019-06" db="EMBL/GenBank/DDBJ databases">
        <authorList>
            <person name="Gan P."/>
            <person name="Shirasu K."/>
        </authorList>
    </citation>
    <scope>NUCLEOTIDE SEQUENCE [LARGE SCALE GENOMIC DNA]</scope>
    <source>
        <strain evidence="2">CAD2</strain>
    </source>
</reference>
<proteinExistence type="inferred from homology"/>
<sequence length="237" mass="27161">MATEGQMYTNMKKASNMLGEPVISSISEVPITTQRKPFLQPEDDQRLSHTGRSFSLALVLQQHCEFFDRDQDGVIWPLDTFVGFYKLGFGLILSTLSVFIIHGNFSYPTVRGYLPDPFFRIFIDNVHRDKHGSDSGAYDTEGRFSSQKFEDIFAKYAEGRDYMTIGDIFAMLKGNRVILDPVGWGGAFFEWMATYIMLWPADGRIWKEDVRGIYDGSLFYTIAARRSQKKDVQSKHN</sequence>
<comment type="similarity">
    <text evidence="1">Belongs to the caleosin family.</text>
</comment>
<dbReference type="OrthoDB" id="640742at2759"/>
<protein>
    <submittedName>
        <fullName evidence="2">Peroxygenase</fullName>
    </submittedName>
</protein>
<dbReference type="EMBL" id="QPMT01000020">
    <property type="protein sequence ID" value="KAF4858609.1"/>
    <property type="molecule type" value="Genomic_DNA"/>
</dbReference>
<dbReference type="AlphaFoldDB" id="A0A9P5ESM0"/>
<evidence type="ECO:0000313" key="3">
    <source>
        <dbReference type="Proteomes" id="UP000711996"/>
    </source>
</evidence>
<dbReference type="GO" id="GO:0004497">
    <property type="term" value="F:monooxygenase activity"/>
    <property type="evidence" value="ECO:0007669"/>
    <property type="project" value="TreeGrafter"/>
</dbReference>
<evidence type="ECO:0000256" key="1">
    <source>
        <dbReference type="ARBA" id="ARBA00006765"/>
    </source>
</evidence>
<dbReference type="PANTHER" id="PTHR31495:SF0">
    <property type="entry name" value="BINDING PROTEIN CALEOSIN, PUTATIVE (AFU_ORTHOLOGUE AFUA_5G13750)-RELATED"/>
    <property type="match status" value="1"/>
</dbReference>
<dbReference type="InterPro" id="IPR007736">
    <property type="entry name" value="Caleosin-related"/>
</dbReference>
<dbReference type="Pfam" id="PF05042">
    <property type="entry name" value="Caleosin"/>
    <property type="match status" value="1"/>
</dbReference>
<dbReference type="PANTHER" id="PTHR31495">
    <property type="entry name" value="PEROXYGENASE 3-RELATED"/>
    <property type="match status" value="1"/>
</dbReference>
<dbReference type="GO" id="GO:0005509">
    <property type="term" value="F:calcium ion binding"/>
    <property type="evidence" value="ECO:0007669"/>
    <property type="project" value="TreeGrafter"/>
</dbReference>
<name>A0A9P5ESM0_COLSI</name>
<organism evidence="2 3">
    <name type="scientific">Colletotrichum siamense</name>
    <name type="common">Anthracnose fungus</name>
    <dbReference type="NCBI Taxonomy" id="690259"/>
    <lineage>
        <taxon>Eukaryota</taxon>
        <taxon>Fungi</taxon>
        <taxon>Dikarya</taxon>
        <taxon>Ascomycota</taxon>
        <taxon>Pezizomycotina</taxon>
        <taxon>Sordariomycetes</taxon>
        <taxon>Hypocreomycetidae</taxon>
        <taxon>Glomerellales</taxon>
        <taxon>Glomerellaceae</taxon>
        <taxon>Colletotrichum</taxon>
        <taxon>Colletotrichum gloeosporioides species complex</taxon>
    </lineage>
</organism>